<evidence type="ECO:0000256" key="3">
    <source>
        <dbReference type="ARBA" id="ARBA00022771"/>
    </source>
</evidence>
<reference evidence="8" key="1">
    <citation type="submission" date="2024-03" db="EMBL/GenBank/DDBJ databases">
        <title>WGS assembly of Saponaria officinalis var. Norfolk2.</title>
        <authorList>
            <person name="Jenkins J."/>
            <person name="Shu S."/>
            <person name="Grimwood J."/>
            <person name="Barry K."/>
            <person name="Goodstein D."/>
            <person name="Schmutz J."/>
            <person name="Leebens-Mack J."/>
            <person name="Osbourn A."/>
        </authorList>
    </citation>
    <scope>NUCLEOTIDE SEQUENCE [LARGE SCALE GENOMIC DNA]</scope>
    <source>
        <strain evidence="8">JIC</strain>
    </source>
</reference>
<dbReference type="GO" id="GO:0005634">
    <property type="term" value="C:nucleus"/>
    <property type="evidence" value="ECO:0007669"/>
    <property type="project" value="UniProtKB-SubCell"/>
</dbReference>
<dbReference type="InterPro" id="IPR004330">
    <property type="entry name" value="FAR1_DNA_bnd_dom"/>
</dbReference>
<dbReference type="PANTHER" id="PTHR31669">
    <property type="entry name" value="PROTEIN FAR1-RELATED SEQUENCE 10-RELATED"/>
    <property type="match status" value="1"/>
</dbReference>
<comment type="subcellular location">
    <subcellularLocation>
        <location evidence="6">Nucleus</location>
    </subcellularLocation>
</comment>
<dbReference type="PROSITE" id="PS50966">
    <property type="entry name" value="ZF_SWIM"/>
    <property type="match status" value="1"/>
</dbReference>
<dbReference type="SMART" id="SM00575">
    <property type="entry name" value="ZnF_PMZ"/>
    <property type="match status" value="1"/>
</dbReference>
<evidence type="ECO:0000256" key="1">
    <source>
        <dbReference type="ARBA" id="ARBA00005889"/>
    </source>
</evidence>
<name>A0AAW1MLZ1_SAPOF</name>
<dbReference type="EMBL" id="JBDFQZ010000002">
    <property type="protein sequence ID" value="KAK9749135.1"/>
    <property type="molecule type" value="Genomic_DNA"/>
</dbReference>
<evidence type="ECO:0000256" key="6">
    <source>
        <dbReference type="RuleBase" id="RU367018"/>
    </source>
</evidence>
<sequence length="485" mass="57166">MLDFDLNEPIIEEDDEPLIGQTFESQEEAYIFYNNYAKRHGFLAVKDRTNTKQGRTIRHDFLCHRAGKQRLKVIDMSKTQRKTRSSKCGCLAHMRITLKRKHNHDMLSLEELRFLPANRNITCEDEKRILMYKEAGLSIRQIIRVLELEKNFKHGDLPFFDRDINNLYGKVKRMLGADDAKNLMEYMKLTKEDNKMFQYAFTLDEERRLENIFWCHARSFEWYQKFGDVVVFYTTYRVNSYDMPWRSNNKVVASMRLVPLNTKSPLEKQAFEVFTSFAFKKFQEEFTRSALYTIDQLDSSDFVVKYFEGDNSRLHKVFWGGNTAVCSCKNFEFWGIICRHILRVFVHRDCFIIPPFYLPQRWHCDAFLATTNVQEVVDNVFTEEEWTIINKEVGDAEDVVFCPSQSKRKGRPRNKRDRGGKEMGMKKTKYCSICKQSGHTKPTCPNKENFFTQNIIDDGVSSTSQKKKQKTAEELGLNPVFTLKI</sequence>
<proteinExistence type="inferred from homology"/>
<comment type="caution">
    <text evidence="8">The sequence shown here is derived from an EMBL/GenBank/DDBJ whole genome shotgun (WGS) entry which is preliminary data.</text>
</comment>
<dbReference type="GO" id="GO:0003676">
    <property type="term" value="F:nucleic acid binding"/>
    <property type="evidence" value="ECO:0007669"/>
    <property type="project" value="InterPro"/>
</dbReference>
<dbReference type="SUPFAM" id="SSF57756">
    <property type="entry name" value="Retrovirus zinc finger-like domains"/>
    <property type="match status" value="1"/>
</dbReference>
<evidence type="ECO:0000313" key="9">
    <source>
        <dbReference type="Proteomes" id="UP001443914"/>
    </source>
</evidence>
<comment type="similarity">
    <text evidence="1 6">Belongs to the FHY3/FAR1 family.</text>
</comment>
<dbReference type="InterPro" id="IPR006564">
    <property type="entry name" value="Znf_PMZ"/>
</dbReference>
<keyword evidence="4 6" id="KW-0862">Zinc</keyword>
<dbReference type="Pfam" id="PF26175">
    <property type="entry name" value="HTH_FAR1"/>
    <property type="match status" value="1"/>
</dbReference>
<dbReference type="InterPro" id="IPR007527">
    <property type="entry name" value="Znf_SWIM"/>
</dbReference>
<protein>
    <recommendedName>
        <fullName evidence="6">Protein FAR1-RELATED SEQUENCE</fullName>
    </recommendedName>
</protein>
<dbReference type="Pfam" id="PF04434">
    <property type="entry name" value="SWIM"/>
    <property type="match status" value="1"/>
</dbReference>
<dbReference type="Pfam" id="PF03101">
    <property type="entry name" value="FAR1"/>
    <property type="match status" value="1"/>
</dbReference>
<keyword evidence="6" id="KW-0539">Nucleus</keyword>
<dbReference type="PANTHER" id="PTHR31669:SF263">
    <property type="entry name" value="PROTEIN FAR1-RELATED SEQUENCE"/>
    <property type="match status" value="1"/>
</dbReference>
<accession>A0AAW1MLZ1</accession>
<organism evidence="8 9">
    <name type="scientific">Saponaria officinalis</name>
    <name type="common">Common soapwort</name>
    <name type="synonym">Lychnis saponaria</name>
    <dbReference type="NCBI Taxonomy" id="3572"/>
    <lineage>
        <taxon>Eukaryota</taxon>
        <taxon>Viridiplantae</taxon>
        <taxon>Streptophyta</taxon>
        <taxon>Embryophyta</taxon>
        <taxon>Tracheophyta</taxon>
        <taxon>Spermatophyta</taxon>
        <taxon>Magnoliopsida</taxon>
        <taxon>eudicotyledons</taxon>
        <taxon>Gunneridae</taxon>
        <taxon>Pentapetalae</taxon>
        <taxon>Caryophyllales</taxon>
        <taxon>Caryophyllaceae</taxon>
        <taxon>Caryophylleae</taxon>
        <taxon>Saponaria</taxon>
    </lineage>
</organism>
<dbReference type="InterPro" id="IPR031052">
    <property type="entry name" value="FHY3/FAR1"/>
</dbReference>
<evidence type="ECO:0000256" key="2">
    <source>
        <dbReference type="ARBA" id="ARBA00022723"/>
    </source>
</evidence>
<evidence type="ECO:0000313" key="8">
    <source>
        <dbReference type="EMBL" id="KAK9749135.1"/>
    </source>
</evidence>
<gene>
    <name evidence="8" type="ORF">RND81_02G104600</name>
</gene>
<dbReference type="InterPro" id="IPR058778">
    <property type="entry name" value="HTH_FAR1-11-like"/>
</dbReference>
<keyword evidence="9" id="KW-1185">Reference proteome</keyword>
<evidence type="ECO:0000256" key="4">
    <source>
        <dbReference type="ARBA" id="ARBA00022833"/>
    </source>
</evidence>
<feature type="domain" description="SWIM-type" evidence="7">
    <location>
        <begin position="302"/>
        <end position="349"/>
    </location>
</feature>
<dbReference type="GO" id="GO:0006355">
    <property type="term" value="P:regulation of DNA-templated transcription"/>
    <property type="evidence" value="ECO:0007669"/>
    <property type="project" value="UniProtKB-UniRule"/>
</dbReference>
<evidence type="ECO:0000256" key="5">
    <source>
        <dbReference type="PROSITE-ProRule" id="PRU00325"/>
    </source>
</evidence>
<comment type="function">
    <text evidence="6">Putative transcription activator involved in regulating light control of development.</text>
</comment>
<dbReference type="InterPro" id="IPR036875">
    <property type="entry name" value="Znf_CCHC_sf"/>
</dbReference>
<dbReference type="GO" id="GO:0008270">
    <property type="term" value="F:zinc ion binding"/>
    <property type="evidence" value="ECO:0007669"/>
    <property type="project" value="UniProtKB-UniRule"/>
</dbReference>
<evidence type="ECO:0000259" key="7">
    <source>
        <dbReference type="PROSITE" id="PS50966"/>
    </source>
</evidence>
<keyword evidence="3 5" id="KW-0863">Zinc-finger</keyword>
<keyword evidence="2 6" id="KW-0479">Metal-binding</keyword>
<dbReference type="AlphaFoldDB" id="A0AAW1MLZ1"/>
<dbReference type="Proteomes" id="UP001443914">
    <property type="component" value="Unassembled WGS sequence"/>
</dbReference>